<dbReference type="Proteomes" id="UP001367508">
    <property type="component" value="Unassembled WGS sequence"/>
</dbReference>
<feature type="region of interest" description="Disordered" evidence="1">
    <location>
        <begin position="48"/>
        <end position="67"/>
    </location>
</feature>
<evidence type="ECO:0000256" key="1">
    <source>
        <dbReference type="SAM" id="MobiDB-lite"/>
    </source>
</evidence>
<proteinExistence type="predicted"/>
<name>A0AAN9KWR0_CANGL</name>
<protein>
    <submittedName>
        <fullName evidence="2">Uncharacterized protein</fullName>
    </submittedName>
</protein>
<dbReference type="AlphaFoldDB" id="A0AAN9KWR0"/>
<gene>
    <name evidence="2" type="ORF">VNO77_27170</name>
</gene>
<keyword evidence="3" id="KW-1185">Reference proteome</keyword>
<sequence length="108" mass="12744">MHHRSSSHHCFRQIQLAFTFTQTWKCPAYTQELTNQIVILTRLSYESDPNRARDLNPQASEDKNRGEEAFPEPSYFFMHPLFASLFDLLLLFGFFPESHEEVAHCQHE</sequence>
<evidence type="ECO:0000313" key="3">
    <source>
        <dbReference type="Proteomes" id="UP001367508"/>
    </source>
</evidence>
<comment type="caution">
    <text evidence="2">The sequence shown here is derived from an EMBL/GenBank/DDBJ whole genome shotgun (WGS) entry which is preliminary data.</text>
</comment>
<evidence type="ECO:0000313" key="2">
    <source>
        <dbReference type="EMBL" id="KAK7323683.1"/>
    </source>
</evidence>
<organism evidence="2 3">
    <name type="scientific">Canavalia gladiata</name>
    <name type="common">Sword bean</name>
    <name type="synonym">Dolichos gladiatus</name>
    <dbReference type="NCBI Taxonomy" id="3824"/>
    <lineage>
        <taxon>Eukaryota</taxon>
        <taxon>Viridiplantae</taxon>
        <taxon>Streptophyta</taxon>
        <taxon>Embryophyta</taxon>
        <taxon>Tracheophyta</taxon>
        <taxon>Spermatophyta</taxon>
        <taxon>Magnoliopsida</taxon>
        <taxon>eudicotyledons</taxon>
        <taxon>Gunneridae</taxon>
        <taxon>Pentapetalae</taxon>
        <taxon>rosids</taxon>
        <taxon>fabids</taxon>
        <taxon>Fabales</taxon>
        <taxon>Fabaceae</taxon>
        <taxon>Papilionoideae</taxon>
        <taxon>50 kb inversion clade</taxon>
        <taxon>NPAAA clade</taxon>
        <taxon>indigoferoid/millettioid clade</taxon>
        <taxon>Phaseoleae</taxon>
        <taxon>Canavalia</taxon>
    </lineage>
</organism>
<reference evidence="2 3" key="1">
    <citation type="submission" date="2024-01" db="EMBL/GenBank/DDBJ databases">
        <title>The genomes of 5 underutilized Papilionoideae crops provide insights into root nodulation and disease resistanc.</title>
        <authorList>
            <person name="Jiang F."/>
        </authorList>
    </citation>
    <scope>NUCLEOTIDE SEQUENCE [LARGE SCALE GENOMIC DNA]</scope>
    <source>
        <strain evidence="2">LVBAO_FW01</strain>
        <tissue evidence="2">Leaves</tissue>
    </source>
</reference>
<accession>A0AAN9KWR0</accession>
<dbReference type="EMBL" id="JAYMYQ010000006">
    <property type="protein sequence ID" value="KAK7323683.1"/>
    <property type="molecule type" value="Genomic_DNA"/>
</dbReference>